<accession>A0A413YL52</accession>
<comment type="similarity">
    <text evidence="5">Belongs to the class-II pyridoxal-phosphate-dependent aminotransferase family. MalY/PatB cystathionine beta-lyase subfamily.</text>
</comment>
<dbReference type="Proteomes" id="UP000284742">
    <property type="component" value="Unassembled WGS sequence"/>
</dbReference>
<evidence type="ECO:0000256" key="3">
    <source>
        <dbReference type="ARBA" id="ARBA00022898"/>
    </source>
</evidence>
<evidence type="ECO:0000256" key="4">
    <source>
        <dbReference type="ARBA" id="ARBA00023239"/>
    </source>
</evidence>
<sequence>MKYDFEQVIDRHGTDSSKWDCGAELLKKGYTTRYDKETIPLFNADMDFRCAPEIIKAMEQVVARGIYGYTSIVDDDYYKAIQSWFFKYNNWKIKKEQIMLERGTITGIVNLIQTFTEKEDGIIIMPPVYSGFRDAIAFTGRTAQYCWLKCNDEPYYTIDFERLEKLASDSKNKAILLCNPHNPIGRAWKKEELNQVIHICRKHNLFIWSDDVHCDLMRTNQKYIPVASICDYKKIVTLTSLSKTFNLAGLYITNIIFEDIEMKEKYVQKCLGASASPFDIVLVKTAYTRCENWLIQLREYLDDNLKWAVERLRRNIPGVKCTMPEGSYIIWMDFEKCGMSEEDVRSRIIDKANVMLSRGIKAAPGKGNYSYRICAGVSRSVLEKAVNRIIEAF</sequence>
<gene>
    <name evidence="7" type="ORF">DW860_06315</name>
</gene>
<feature type="domain" description="Aminotransferase class I/classII large" evidence="6">
    <location>
        <begin position="45"/>
        <end position="389"/>
    </location>
</feature>
<dbReference type="PANTHER" id="PTHR43525">
    <property type="entry name" value="PROTEIN MALY"/>
    <property type="match status" value="1"/>
</dbReference>
<dbReference type="EMBL" id="QSHK01000003">
    <property type="protein sequence ID" value="RHC08805.1"/>
    <property type="molecule type" value="Genomic_DNA"/>
</dbReference>
<reference evidence="7 8" key="1">
    <citation type="submission" date="2018-08" db="EMBL/GenBank/DDBJ databases">
        <title>A genome reference for cultivated species of the human gut microbiota.</title>
        <authorList>
            <person name="Zou Y."/>
            <person name="Xue W."/>
            <person name="Luo G."/>
        </authorList>
    </citation>
    <scope>NUCLEOTIDE SEQUENCE [LARGE SCALE GENOMIC DNA]</scope>
    <source>
        <strain evidence="7 8">AM37-5</strain>
    </source>
</reference>
<dbReference type="SUPFAM" id="SSF53383">
    <property type="entry name" value="PLP-dependent transferases"/>
    <property type="match status" value="1"/>
</dbReference>
<dbReference type="AlphaFoldDB" id="A0A413YL52"/>
<proteinExistence type="inferred from homology"/>
<dbReference type="Gene3D" id="3.40.640.10">
    <property type="entry name" value="Type I PLP-dependent aspartate aminotransferase-like (Major domain)"/>
    <property type="match status" value="1"/>
</dbReference>
<evidence type="ECO:0000313" key="8">
    <source>
        <dbReference type="Proteomes" id="UP000284742"/>
    </source>
</evidence>
<dbReference type="RefSeq" id="WP_118358886.1">
    <property type="nucleotide sequence ID" value="NZ_QSHK01000003.1"/>
</dbReference>
<evidence type="ECO:0000256" key="1">
    <source>
        <dbReference type="ARBA" id="ARBA00001933"/>
    </source>
</evidence>
<protein>
    <recommendedName>
        <fullName evidence="2">cysteine-S-conjugate beta-lyase</fullName>
        <ecNumber evidence="2">4.4.1.13</ecNumber>
    </recommendedName>
</protein>
<comment type="caution">
    <text evidence="7">The sequence shown here is derived from an EMBL/GenBank/DDBJ whole genome shotgun (WGS) entry which is preliminary data.</text>
</comment>
<keyword evidence="4" id="KW-0456">Lyase</keyword>
<dbReference type="InterPro" id="IPR015424">
    <property type="entry name" value="PyrdxlP-dep_Trfase"/>
</dbReference>
<comment type="cofactor">
    <cofactor evidence="1">
        <name>pyridoxal 5'-phosphate</name>
        <dbReference type="ChEBI" id="CHEBI:597326"/>
    </cofactor>
</comment>
<dbReference type="InterPro" id="IPR051798">
    <property type="entry name" value="Class-II_PLP-Dep_Aminotrans"/>
</dbReference>
<dbReference type="PANTHER" id="PTHR43525:SF1">
    <property type="entry name" value="PROTEIN MALY"/>
    <property type="match status" value="1"/>
</dbReference>
<evidence type="ECO:0000256" key="2">
    <source>
        <dbReference type="ARBA" id="ARBA00012224"/>
    </source>
</evidence>
<evidence type="ECO:0000256" key="5">
    <source>
        <dbReference type="ARBA" id="ARBA00037974"/>
    </source>
</evidence>
<dbReference type="GO" id="GO:0030170">
    <property type="term" value="F:pyridoxal phosphate binding"/>
    <property type="evidence" value="ECO:0007669"/>
    <property type="project" value="InterPro"/>
</dbReference>
<evidence type="ECO:0000259" key="6">
    <source>
        <dbReference type="Pfam" id="PF00155"/>
    </source>
</evidence>
<dbReference type="InterPro" id="IPR015422">
    <property type="entry name" value="PyrdxlP-dep_Trfase_small"/>
</dbReference>
<keyword evidence="7" id="KW-0808">Transferase</keyword>
<evidence type="ECO:0000313" key="7">
    <source>
        <dbReference type="EMBL" id="RHC08805.1"/>
    </source>
</evidence>
<dbReference type="Pfam" id="PF00155">
    <property type="entry name" value="Aminotran_1_2"/>
    <property type="match status" value="1"/>
</dbReference>
<keyword evidence="7" id="KW-0032">Aminotransferase</keyword>
<organism evidence="7 8">
    <name type="scientific">Dorea formicigenerans</name>
    <dbReference type="NCBI Taxonomy" id="39486"/>
    <lineage>
        <taxon>Bacteria</taxon>
        <taxon>Bacillati</taxon>
        <taxon>Bacillota</taxon>
        <taxon>Clostridia</taxon>
        <taxon>Lachnospirales</taxon>
        <taxon>Lachnospiraceae</taxon>
        <taxon>Dorea</taxon>
    </lineage>
</organism>
<dbReference type="InterPro" id="IPR015421">
    <property type="entry name" value="PyrdxlP-dep_Trfase_major"/>
</dbReference>
<dbReference type="InterPro" id="IPR004839">
    <property type="entry name" value="Aminotransferase_I/II_large"/>
</dbReference>
<dbReference type="EC" id="4.4.1.13" evidence="2"/>
<keyword evidence="3" id="KW-0663">Pyridoxal phosphate</keyword>
<name>A0A413YL52_9FIRM</name>
<dbReference type="GO" id="GO:0008483">
    <property type="term" value="F:transaminase activity"/>
    <property type="evidence" value="ECO:0007669"/>
    <property type="project" value="UniProtKB-KW"/>
</dbReference>
<dbReference type="GO" id="GO:0047804">
    <property type="term" value="F:cysteine-S-conjugate beta-lyase activity"/>
    <property type="evidence" value="ECO:0007669"/>
    <property type="project" value="UniProtKB-EC"/>
</dbReference>
<dbReference type="CDD" id="cd00609">
    <property type="entry name" value="AAT_like"/>
    <property type="match status" value="1"/>
</dbReference>
<dbReference type="Gene3D" id="3.90.1150.10">
    <property type="entry name" value="Aspartate Aminotransferase, domain 1"/>
    <property type="match status" value="1"/>
</dbReference>